<feature type="transmembrane region" description="Helical" evidence="6">
    <location>
        <begin position="68"/>
        <end position="91"/>
    </location>
</feature>
<feature type="transmembrane region" description="Helical" evidence="6">
    <location>
        <begin position="12"/>
        <end position="31"/>
    </location>
</feature>
<dbReference type="EMBL" id="VSSQ01007662">
    <property type="protein sequence ID" value="MPM36607.1"/>
    <property type="molecule type" value="Genomic_DNA"/>
</dbReference>
<evidence type="ECO:0008006" key="8">
    <source>
        <dbReference type="Google" id="ProtNLM"/>
    </source>
</evidence>
<keyword evidence="2" id="KW-1003">Cell membrane</keyword>
<evidence type="ECO:0000256" key="1">
    <source>
        <dbReference type="ARBA" id="ARBA00004651"/>
    </source>
</evidence>
<evidence type="ECO:0000313" key="7">
    <source>
        <dbReference type="EMBL" id="MPM36607.1"/>
    </source>
</evidence>
<proteinExistence type="predicted"/>
<sequence length="124" mass="14273">MNELNKVLLKKVAMYNFIISIIFASVGYFFLEDSTKFFFLGMFFSYINLSINSFVTKHLIIEYKKKKSIFILFGTLFRIFLVCGVGLIIISKSDLNFIIYIIGYTSQLLSIVLYGLSLGSSERK</sequence>
<name>A0A644Z7K9_9ZZZZ</name>
<protein>
    <recommendedName>
        <fullName evidence="8">ATP synthase subunit I</fullName>
    </recommendedName>
</protein>
<reference evidence="7" key="1">
    <citation type="submission" date="2019-08" db="EMBL/GenBank/DDBJ databases">
        <authorList>
            <person name="Kucharzyk K."/>
            <person name="Murdoch R.W."/>
            <person name="Higgins S."/>
            <person name="Loffler F."/>
        </authorList>
    </citation>
    <scope>NUCLEOTIDE SEQUENCE</scope>
</reference>
<dbReference type="AlphaFoldDB" id="A0A644Z7K9"/>
<gene>
    <name evidence="7" type="ORF">SDC9_83206</name>
</gene>
<evidence type="ECO:0000256" key="4">
    <source>
        <dbReference type="ARBA" id="ARBA00022989"/>
    </source>
</evidence>
<dbReference type="InterPro" id="IPR005598">
    <property type="entry name" value="ATP_synth_I"/>
</dbReference>
<evidence type="ECO:0000256" key="6">
    <source>
        <dbReference type="SAM" id="Phobius"/>
    </source>
</evidence>
<organism evidence="7">
    <name type="scientific">bioreactor metagenome</name>
    <dbReference type="NCBI Taxonomy" id="1076179"/>
    <lineage>
        <taxon>unclassified sequences</taxon>
        <taxon>metagenomes</taxon>
        <taxon>ecological metagenomes</taxon>
    </lineage>
</organism>
<comment type="subcellular location">
    <subcellularLocation>
        <location evidence="1">Cell membrane</location>
        <topology evidence="1">Multi-pass membrane protein</topology>
    </subcellularLocation>
</comment>
<evidence type="ECO:0000256" key="2">
    <source>
        <dbReference type="ARBA" id="ARBA00022475"/>
    </source>
</evidence>
<feature type="transmembrane region" description="Helical" evidence="6">
    <location>
        <begin position="37"/>
        <end position="56"/>
    </location>
</feature>
<keyword evidence="4 6" id="KW-1133">Transmembrane helix</keyword>
<evidence type="ECO:0000256" key="3">
    <source>
        <dbReference type="ARBA" id="ARBA00022692"/>
    </source>
</evidence>
<accession>A0A644Z7K9</accession>
<keyword evidence="5 6" id="KW-0472">Membrane</keyword>
<dbReference type="Pfam" id="PF03899">
    <property type="entry name" value="ATP-synt_I"/>
    <property type="match status" value="1"/>
</dbReference>
<evidence type="ECO:0000256" key="5">
    <source>
        <dbReference type="ARBA" id="ARBA00023136"/>
    </source>
</evidence>
<keyword evidence="3 6" id="KW-0812">Transmembrane</keyword>
<feature type="transmembrane region" description="Helical" evidence="6">
    <location>
        <begin position="97"/>
        <end position="116"/>
    </location>
</feature>
<comment type="caution">
    <text evidence="7">The sequence shown here is derived from an EMBL/GenBank/DDBJ whole genome shotgun (WGS) entry which is preliminary data.</text>
</comment>